<dbReference type="PANTHER" id="PTHR14097">
    <property type="entry name" value="OXIDOREDUCTASE HTATIP2"/>
    <property type="match status" value="1"/>
</dbReference>
<dbReference type="PANTHER" id="PTHR14097:SF7">
    <property type="entry name" value="OXIDOREDUCTASE HTATIP2"/>
    <property type="match status" value="1"/>
</dbReference>
<name>A0A0J1GIT1_9GAMM</name>
<dbReference type="InterPro" id="IPR036291">
    <property type="entry name" value="NAD(P)-bd_dom_sf"/>
</dbReference>
<dbReference type="Proteomes" id="UP000036426">
    <property type="component" value="Unassembled WGS sequence"/>
</dbReference>
<dbReference type="Gene3D" id="3.40.50.720">
    <property type="entry name" value="NAD(P)-binding Rossmann-like Domain"/>
    <property type="match status" value="1"/>
</dbReference>
<dbReference type="RefSeq" id="WP_047875711.1">
    <property type="nucleotide sequence ID" value="NZ_BMYC01000002.1"/>
</dbReference>
<accession>A0A0J1GIT1</accession>
<evidence type="ECO:0000313" key="2">
    <source>
        <dbReference type="EMBL" id="KLU99408.1"/>
    </source>
</evidence>
<gene>
    <name evidence="2" type="ORF">ABT58_17375</name>
</gene>
<organism evidence="2 3">
    <name type="scientific">Photobacterium aphoticum</name>
    <dbReference type="NCBI Taxonomy" id="754436"/>
    <lineage>
        <taxon>Bacteria</taxon>
        <taxon>Pseudomonadati</taxon>
        <taxon>Pseudomonadota</taxon>
        <taxon>Gammaproteobacteria</taxon>
        <taxon>Vibrionales</taxon>
        <taxon>Vibrionaceae</taxon>
        <taxon>Photobacterium</taxon>
    </lineage>
</organism>
<dbReference type="SUPFAM" id="SSF51735">
    <property type="entry name" value="NAD(P)-binding Rossmann-fold domains"/>
    <property type="match status" value="1"/>
</dbReference>
<dbReference type="InterPro" id="IPR016040">
    <property type="entry name" value="NAD(P)-bd_dom"/>
</dbReference>
<sequence>MTLHNAIIAGASGLVGDELIHLLLKRSDIQHVYALGRRELPHLSSKLHQIVHPTLDIEQWDSTLPAPDFGFICLGTTKKQAGSRQALEAVDYHLVKHVAVQMKAQGVKHIVVISSLFASRRSPSHYLRCKGKMEHALINMGFEHCIFVRPGPLRGERGSPRKDELLVQSIFDALHPLAVGPLSNLDPIPAEQVAKRMIELALAATRRELPAVLTLSGRMLLDKPAVTL</sequence>
<evidence type="ECO:0000313" key="3">
    <source>
        <dbReference type="Proteomes" id="UP000036426"/>
    </source>
</evidence>
<protein>
    <submittedName>
        <fullName evidence="2">Nucleoside-diphosphate sugar epimerase</fullName>
    </submittedName>
</protein>
<dbReference type="PATRIC" id="fig|754436.4.peg.3682"/>
<keyword evidence="3" id="KW-1185">Reference proteome</keyword>
<comment type="caution">
    <text evidence="2">The sequence shown here is derived from an EMBL/GenBank/DDBJ whole genome shotgun (WGS) entry which is preliminary data.</text>
</comment>
<dbReference type="EMBL" id="LDOV01000031">
    <property type="protein sequence ID" value="KLU99408.1"/>
    <property type="molecule type" value="Genomic_DNA"/>
</dbReference>
<reference evidence="2 3" key="1">
    <citation type="submission" date="2015-05" db="EMBL/GenBank/DDBJ databases">
        <title>Photobacterium galathea sp. nov.</title>
        <authorList>
            <person name="Machado H."/>
            <person name="Gram L."/>
        </authorList>
    </citation>
    <scope>NUCLEOTIDE SEQUENCE [LARGE SCALE GENOMIC DNA]</scope>
    <source>
        <strain evidence="2 3">DSM 25995</strain>
    </source>
</reference>
<evidence type="ECO:0000259" key="1">
    <source>
        <dbReference type="Pfam" id="PF13460"/>
    </source>
</evidence>
<dbReference type="OrthoDB" id="9798632at2"/>
<feature type="domain" description="NAD(P)-binding" evidence="1">
    <location>
        <begin position="10"/>
        <end position="157"/>
    </location>
</feature>
<proteinExistence type="predicted"/>
<dbReference type="AlphaFoldDB" id="A0A0J1GIT1"/>
<dbReference type="Pfam" id="PF13460">
    <property type="entry name" value="NAD_binding_10"/>
    <property type="match status" value="1"/>
</dbReference>